<feature type="transmembrane region" description="Helical" evidence="23">
    <location>
        <begin position="436"/>
        <end position="460"/>
    </location>
</feature>
<dbReference type="CDD" id="cd03875">
    <property type="entry name" value="M28_Fxna_like"/>
    <property type="match status" value="1"/>
</dbReference>
<evidence type="ECO:0000259" key="24">
    <source>
        <dbReference type="Pfam" id="PF04389"/>
    </source>
</evidence>
<evidence type="ECO:0000256" key="1">
    <source>
        <dbReference type="ARBA" id="ARBA00001947"/>
    </source>
</evidence>
<dbReference type="GO" id="GO:0016705">
    <property type="term" value="F:oxidoreductase activity, acting on paired donors, with incorporation or reduction of molecular oxygen"/>
    <property type="evidence" value="ECO:0007669"/>
    <property type="project" value="InterPro"/>
</dbReference>
<dbReference type="FunFam" id="3.40.630.10:FF:000008">
    <property type="entry name" value="Endoplasmic reticulum metallopeptidase 1"/>
    <property type="match status" value="1"/>
</dbReference>
<evidence type="ECO:0000256" key="7">
    <source>
        <dbReference type="ARBA" id="ARBA00022617"/>
    </source>
</evidence>
<dbReference type="GO" id="GO:0008237">
    <property type="term" value="F:metallopeptidase activity"/>
    <property type="evidence" value="ECO:0007669"/>
    <property type="project" value="UniProtKB-KW"/>
</dbReference>
<keyword evidence="13 22" id="KW-0862">Zinc</keyword>
<dbReference type="GO" id="GO:0004497">
    <property type="term" value="F:monooxygenase activity"/>
    <property type="evidence" value="ECO:0007669"/>
    <property type="project" value="UniProtKB-KW"/>
</dbReference>
<dbReference type="Pfam" id="PF00067">
    <property type="entry name" value="p450"/>
    <property type="match status" value="1"/>
</dbReference>
<evidence type="ECO:0000256" key="4">
    <source>
        <dbReference type="ARBA" id="ARBA00005179"/>
    </source>
</evidence>
<keyword evidence="14 23" id="KW-1133">Transmembrane helix</keyword>
<dbReference type="EC" id="3.4.-.-" evidence="22"/>
<feature type="binding site" description="axial binding residue" evidence="21">
    <location>
        <position position="1231"/>
    </location>
    <ligand>
        <name>heme</name>
        <dbReference type="ChEBI" id="CHEBI:30413"/>
    </ligand>
    <ligandPart>
        <name>Fe</name>
        <dbReference type="ChEBI" id="CHEBI:18248"/>
    </ligandPart>
</feature>
<dbReference type="InterPro" id="IPR048024">
    <property type="entry name" value="Fxna-like_M28_dom"/>
</dbReference>
<evidence type="ECO:0000256" key="14">
    <source>
        <dbReference type="ARBA" id="ARBA00022989"/>
    </source>
</evidence>
<dbReference type="SUPFAM" id="SSF53187">
    <property type="entry name" value="Zn-dependent exopeptidases"/>
    <property type="match status" value="1"/>
</dbReference>
<evidence type="ECO:0000256" key="12">
    <source>
        <dbReference type="ARBA" id="ARBA00022824"/>
    </source>
</evidence>
<dbReference type="InterPro" id="IPR050364">
    <property type="entry name" value="Cytochrome_P450_fung"/>
</dbReference>
<feature type="transmembrane region" description="Helical" evidence="23">
    <location>
        <begin position="480"/>
        <end position="509"/>
    </location>
</feature>
<dbReference type="OrthoDB" id="76293at2759"/>
<evidence type="ECO:0000256" key="16">
    <source>
        <dbReference type="ARBA" id="ARBA00023004"/>
    </source>
</evidence>
<proteinExistence type="inferred from homology"/>
<dbReference type="Gene3D" id="1.10.630.10">
    <property type="entry name" value="Cytochrome P450"/>
    <property type="match status" value="1"/>
</dbReference>
<dbReference type="InterPro" id="IPR036396">
    <property type="entry name" value="Cyt_P450_sf"/>
</dbReference>
<dbReference type="Gene3D" id="3.40.630.10">
    <property type="entry name" value="Zn peptidases"/>
    <property type="match status" value="1"/>
</dbReference>
<organism evidence="25 26">
    <name type="scientific">Leucocoprinus leucothites</name>
    <dbReference type="NCBI Taxonomy" id="201217"/>
    <lineage>
        <taxon>Eukaryota</taxon>
        <taxon>Fungi</taxon>
        <taxon>Dikarya</taxon>
        <taxon>Basidiomycota</taxon>
        <taxon>Agaricomycotina</taxon>
        <taxon>Agaricomycetes</taxon>
        <taxon>Agaricomycetidae</taxon>
        <taxon>Agaricales</taxon>
        <taxon>Agaricineae</taxon>
        <taxon>Agaricaceae</taxon>
        <taxon>Leucocoprinus</taxon>
    </lineage>
</organism>
<evidence type="ECO:0000256" key="11">
    <source>
        <dbReference type="ARBA" id="ARBA00022801"/>
    </source>
</evidence>
<reference evidence="25 26" key="1">
    <citation type="journal article" date="2020" name="ISME J.">
        <title>Uncovering the hidden diversity of litter-decomposition mechanisms in mushroom-forming fungi.</title>
        <authorList>
            <person name="Floudas D."/>
            <person name="Bentzer J."/>
            <person name="Ahren D."/>
            <person name="Johansson T."/>
            <person name="Persson P."/>
            <person name="Tunlid A."/>
        </authorList>
    </citation>
    <scope>NUCLEOTIDE SEQUENCE [LARGE SCALE GENOMIC DNA]</scope>
    <source>
        <strain evidence="25 26">CBS 146.42</strain>
    </source>
</reference>
<dbReference type="PRINTS" id="PR00463">
    <property type="entry name" value="EP450I"/>
</dbReference>
<keyword evidence="15" id="KW-0560">Oxidoreductase</keyword>
<evidence type="ECO:0000256" key="17">
    <source>
        <dbReference type="ARBA" id="ARBA00023033"/>
    </source>
</evidence>
<evidence type="ECO:0000256" key="2">
    <source>
        <dbReference type="ARBA" id="ARBA00001971"/>
    </source>
</evidence>
<evidence type="ECO:0000256" key="9">
    <source>
        <dbReference type="ARBA" id="ARBA00022692"/>
    </source>
</evidence>
<dbReference type="InterPro" id="IPR007484">
    <property type="entry name" value="Peptidase_M28"/>
</dbReference>
<keyword evidence="11 22" id="KW-0378">Hydrolase</keyword>
<sequence length="1313" mass="145427">MTVRWRWGPLRSILALSPVLIGVPFISLKQHYTLPEPLVELVNPSTQLPQISEANILGVAKYLSEDIGFRTVGTFEHALADTWMVQQAEKMQAECEKIAAETGRKIECETWHQQGSGNHRFDMMGKRVYKTYVNLTNIVIRISDGTAAGKEHAILVNAHLDSTLPSPGAADDGLAVGVMLDSMRVLINTPDWSPKHAIVLLFNHAEESLQDGSHLFSTQHPIAPTIRAVINLEAAGSTGRELLFQATSEQMIHAYSHVPRPFGTVFANEVFSSGILLSDTDFRQFEQYLNITGLDMAIVGNSYLYHMRKDLVENIEPGVAQHMAENTLALLRFLSSDESPLPNLTAGYTRPTTVYFTLFGKFYMYSFKTARIMYLSLFTASILFVRLSSSSKVNGARASWTRGLGAIMAAVFGSIIAPNVVALVMSKGLNKGMSWFSNPFAPIVLYGPPTLLGALLSQYLVGPVLEQEIFNALLVVQSGLAYGIQMAGIGSAGLYFLSSLPLFIALLLNPLIAGSAREISLFTYAIAQVEPLLIGSLLLATVAEVFVPLTGRIGAQAPADNIVATIVAVLGAQALPVLVPFAHRFGHRKLWNGIVLSTIATAIAMAVFSAKRPFDDMHQKRLFVLHSENITTHEQFLHIAGADAAPGLELLVEDIVGEFSTTDVVPKPLVMNDYNSDWDSLYPFSAFLSPYKIPLSTSEGYASPWTAEQGFSVSAINDFRDTEAGTRSLTLQVKHPGIVWSVISFDAHVLRWTLDNNPPNEHVRHFIREASFYGTDTWSVDLVIKSPPNATDSETLLVNFIGIIEKGMWPAKKAVKAEGGPAMQLFEKLDEWLEEKSAGTIDALLMGSVGGVSRVRYTEWHKVYGDVISFWLGGTPIVVLGTLKAATDVLEKRGNLYSSRPRNIMGGELLSGGMRGVGMPYGPRWRNWRALMHAGLSMEASQDYKILQSLEAKILLNDLLDAKSSEQYALHVRRYAISIVSSVAYGRRVRDMNHKIVKENQEIDRYLSKALDLSNSCVDTWPFLLYLPKCLQWFRREPEEMRQRDTRVYLGLLNDVRERIENGTAMPSIATKALEKTANWGLSDIEIAYALSAPWQAGVTTSVSIYEIFIMAMLHNPAVMQKAQAELDRVVGRERLPEFDDMDQLPYTHAIMKETLRWRPILPLGVAHSNISDDVYDGMFIPKGSRVQANVYAMAQDPDMFPNADFFAPERFLDGKTPTFTAGFGFGRRMCPGMHIAMNSLSVLFARTLWAFNVQPTLDEFGKPILPDTEMMDGHLSIQPRGFTYRLVPREPSVSTVIVAEAARAEEELVSWA</sequence>
<comment type="cofactor">
    <cofactor evidence="2 21">
        <name>heme</name>
        <dbReference type="ChEBI" id="CHEBI:30413"/>
    </cofactor>
</comment>
<evidence type="ECO:0000256" key="3">
    <source>
        <dbReference type="ARBA" id="ARBA00004477"/>
    </source>
</evidence>
<dbReference type="Proteomes" id="UP000559027">
    <property type="component" value="Unassembled WGS sequence"/>
</dbReference>
<feature type="transmembrane region" description="Helical" evidence="23">
    <location>
        <begin position="562"/>
        <end position="583"/>
    </location>
</feature>
<comment type="subcellular location">
    <subcellularLocation>
        <location evidence="3">Endoplasmic reticulum membrane</location>
        <topology evidence="3">Multi-pass membrane protein</topology>
    </subcellularLocation>
</comment>
<evidence type="ECO:0000256" key="21">
    <source>
        <dbReference type="PIRSR" id="PIRSR602401-1"/>
    </source>
</evidence>
<dbReference type="GO" id="GO:0020037">
    <property type="term" value="F:heme binding"/>
    <property type="evidence" value="ECO:0007669"/>
    <property type="project" value="InterPro"/>
</dbReference>
<evidence type="ECO:0000256" key="18">
    <source>
        <dbReference type="ARBA" id="ARBA00023049"/>
    </source>
</evidence>
<accession>A0A8H5GCS0</accession>
<dbReference type="SUPFAM" id="SSF48264">
    <property type="entry name" value="Cytochrome P450"/>
    <property type="match status" value="1"/>
</dbReference>
<keyword evidence="10 21" id="KW-0479">Metal-binding</keyword>
<evidence type="ECO:0000256" key="20">
    <source>
        <dbReference type="ARBA" id="ARBA00023180"/>
    </source>
</evidence>
<evidence type="ECO:0000256" key="6">
    <source>
        <dbReference type="ARBA" id="ARBA00010918"/>
    </source>
</evidence>
<dbReference type="InterPro" id="IPR017972">
    <property type="entry name" value="Cyt_P450_CS"/>
</dbReference>
<evidence type="ECO:0000256" key="5">
    <source>
        <dbReference type="ARBA" id="ARBA00010617"/>
    </source>
</evidence>
<dbReference type="InterPro" id="IPR001128">
    <property type="entry name" value="Cyt_P450"/>
</dbReference>
<evidence type="ECO:0000256" key="8">
    <source>
        <dbReference type="ARBA" id="ARBA00022670"/>
    </source>
</evidence>
<keyword evidence="26" id="KW-1185">Reference proteome</keyword>
<dbReference type="PANTHER" id="PTHR46300">
    <property type="entry name" value="P450, PUTATIVE (EUROFUNG)-RELATED-RELATED"/>
    <property type="match status" value="1"/>
</dbReference>
<keyword evidence="16 21" id="KW-0408">Iron</keyword>
<dbReference type="GO" id="GO:0005506">
    <property type="term" value="F:iron ion binding"/>
    <property type="evidence" value="ECO:0007669"/>
    <property type="project" value="InterPro"/>
</dbReference>
<keyword evidence="9 23" id="KW-0812">Transmembrane</keyword>
<dbReference type="Pfam" id="PF04389">
    <property type="entry name" value="Peptidase_M28"/>
    <property type="match status" value="1"/>
</dbReference>
<keyword evidence="17" id="KW-0503">Monooxygenase</keyword>
<gene>
    <name evidence="25" type="ORF">D9756_002115</name>
</gene>
<evidence type="ECO:0000256" key="19">
    <source>
        <dbReference type="ARBA" id="ARBA00023136"/>
    </source>
</evidence>
<dbReference type="PROSITE" id="PS00086">
    <property type="entry name" value="CYTOCHROME_P450"/>
    <property type="match status" value="1"/>
</dbReference>
<dbReference type="CDD" id="cd11065">
    <property type="entry name" value="CYP64-like"/>
    <property type="match status" value="1"/>
</dbReference>
<evidence type="ECO:0000256" key="15">
    <source>
        <dbReference type="ARBA" id="ARBA00023002"/>
    </source>
</evidence>
<feature type="transmembrane region" description="Helical" evidence="23">
    <location>
        <begin position="372"/>
        <end position="391"/>
    </location>
</feature>
<dbReference type="GO" id="GO:0005789">
    <property type="term" value="C:endoplasmic reticulum membrane"/>
    <property type="evidence" value="ECO:0007669"/>
    <property type="project" value="UniProtKB-SubCell"/>
</dbReference>
<comment type="caution">
    <text evidence="25">The sequence shown here is derived from an EMBL/GenBank/DDBJ whole genome shotgun (WGS) entry which is preliminary data.</text>
</comment>
<dbReference type="InterPro" id="IPR002401">
    <property type="entry name" value="Cyt_P450_E_grp-I"/>
</dbReference>
<keyword evidence="12" id="KW-0256">Endoplasmic reticulum</keyword>
<dbReference type="PRINTS" id="PR00385">
    <property type="entry name" value="P450"/>
</dbReference>
<keyword evidence="18" id="KW-0482">Metalloprotease</keyword>
<feature type="transmembrane region" description="Helical" evidence="23">
    <location>
        <begin position="590"/>
        <end position="610"/>
    </location>
</feature>
<evidence type="ECO:0000256" key="23">
    <source>
        <dbReference type="SAM" id="Phobius"/>
    </source>
</evidence>
<feature type="transmembrane region" description="Helical" evidence="23">
    <location>
        <begin position="12"/>
        <end position="28"/>
    </location>
</feature>
<comment type="cofactor">
    <cofactor evidence="1">
        <name>Zn(2+)</name>
        <dbReference type="ChEBI" id="CHEBI:29105"/>
    </cofactor>
</comment>
<protein>
    <recommendedName>
        <fullName evidence="22">Peptide hydrolase</fullName>
        <ecNumber evidence="22">3.4.-.-</ecNumber>
    </recommendedName>
</protein>
<evidence type="ECO:0000256" key="13">
    <source>
        <dbReference type="ARBA" id="ARBA00022833"/>
    </source>
</evidence>
<dbReference type="PANTHER" id="PTHR46300:SF4">
    <property type="entry name" value="CYTOCHROME P450 98A3"/>
    <property type="match status" value="1"/>
</dbReference>
<keyword evidence="20" id="KW-0325">Glycoprotein</keyword>
<feature type="domain" description="Peptidase M28" evidence="24">
    <location>
        <begin position="137"/>
        <end position="330"/>
    </location>
</feature>
<evidence type="ECO:0000256" key="10">
    <source>
        <dbReference type="ARBA" id="ARBA00022723"/>
    </source>
</evidence>
<name>A0A8H5GCS0_9AGAR</name>
<evidence type="ECO:0000256" key="22">
    <source>
        <dbReference type="RuleBase" id="RU361240"/>
    </source>
</evidence>
<comment type="similarity">
    <text evidence="5">Belongs to the cytochrome P450 family.</text>
</comment>
<keyword evidence="8 22" id="KW-0645">Protease</keyword>
<keyword evidence="19 23" id="KW-0472">Membrane</keyword>
<dbReference type="GO" id="GO:0006508">
    <property type="term" value="P:proteolysis"/>
    <property type="evidence" value="ECO:0007669"/>
    <property type="project" value="UniProtKB-KW"/>
</dbReference>
<feature type="transmembrane region" description="Helical" evidence="23">
    <location>
        <begin position="403"/>
        <end position="424"/>
    </location>
</feature>
<keyword evidence="7 21" id="KW-0349">Heme</keyword>
<comment type="pathway">
    <text evidence="4">Secondary metabolite biosynthesis.</text>
</comment>
<feature type="transmembrane region" description="Helical" evidence="23">
    <location>
        <begin position="521"/>
        <end position="542"/>
    </location>
</feature>
<evidence type="ECO:0000313" key="26">
    <source>
        <dbReference type="Proteomes" id="UP000559027"/>
    </source>
</evidence>
<evidence type="ECO:0000313" key="25">
    <source>
        <dbReference type="EMBL" id="KAF5362536.1"/>
    </source>
</evidence>
<comment type="similarity">
    <text evidence="6 22">Belongs to the peptidase M28 family.</text>
</comment>
<dbReference type="EMBL" id="JAACJO010000002">
    <property type="protein sequence ID" value="KAF5362536.1"/>
    <property type="molecule type" value="Genomic_DNA"/>
</dbReference>